<gene>
    <name evidence="2" type="ORF">G7082_09505</name>
</gene>
<dbReference type="RefSeq" id="WP_166034860.1">
    <property type="nucleotide sequence ID" value="NZ_CP049887.1"/>
</dbReference>
<sequence>MSINSPSQKSTGLFITTFLSIFFTITTIISFIYIWYNDSVIVGSGPESGWNLFILVLPQYLPCILLLLLTLLTYVINLIYFVIVTIRNRNLQIKRQD</sequence>
<keyword evidence="3" id="KW-1185">Reference proteome</keyword>
<dbReference type="Proteomes" id="UP000501747">
    <property type="component" value="Chromosome"/>
</dbReference>
<evidence type="ECO:0000256" key="1">
    <source>
        <dbReference type="SAM" id="Phobius"/>
    </source>
</evidence>
<name>A0A6G8AUI9_9ENTE</name>
<organism evidence="2 3">
    <name type="scientific">Vagococcus hydrophili</name>
    <dbReference type="NCBI Taxonomy" id="2714947"/>
    <lineage>
        <taxon>Bacteria</taxon>
        <taxon>Bacillati</taxon>
        <taxon>Bacillota</taxon>
        <taxon>Bacilli</taxon>
        <taxon>Lactobacillales</taxon>
        <taxon>Enterococcaceae</taxon>
        <taxon>Vagococcus</taxon>
    </lineage>
</organism>
<reference evidence="2 3" key="1">
    <citation type="submission" date="2020-03" db="EMBL/GenBank/DDBJ databases">
        <title>Vagococcus sp. nov., isolated from beetles.</title>
        <authorList>
            <person name="Hyun D.-W."/>
            <person name="Bae J.-W."/>
        </authorList>
    </citation>
    <scope>NUCLEOTIDE SEQUENCE [LARGE SCALE GENOMIC DNA]</scope>
    <source>
        <strain evidence="2 3">HDW17B</strain>
    </source>
</reference>
<dbReference type="EMBL" id="CP049887">
    <property type="protein sequence ID" value="QIL48724.1"/>
    <property type="molecule type" value="Genomic_DNA"/>
</dbReference>
<feature type="transmembrane region" description="Helical" evidence="1">
    <location>
        <begin position="56"/>
        <end position="86"/>
    </location>
</feature>
<protein>
    <submittedName>
        <fullName evidence="2">Uncharacterized protein</fullName>
    </submittedName>
</protein>
<feature type="transmembrane region" description="Helical" evidence="1">
    <location>
        <begin position="12"/>
        <end position="36"/>
    </location>
</feature>
<proteinExistence type="predicted"/>
<dbReference type="AlphaFoldDB" id="A0A6G8AUI9"/>
<evidence type="ECO:0000313" key="2">
    <source>
        <dbReference type="EMBL" id="QIL48724.1"/>
    </source>
</evidence>
<accession>A0A6G8AUI9</accession>
<evidence type="ECO:0000313" key="3">
    <source>
        <dbReference type="Proteomes" id="UP000501747"/>
    </source>
</evidence>
<keyword evidence="1" id="KW-1133">Transmembrane helix</keyword>
<dbReference type="KEGG" id="vhy:G7082_09505"/>
<keyword evidence="1" id="KW-0472">Membrane</keyword>
<keyword evidence="1" id="KW-0812">Transmembrane</keyword>